<dbReference type="PANTHER" id="PTHR43794:SF11">
    <property type="entry name" value="AMIDOHYDROLASE-RELATED DOMAIN-CONTAINING PROTEIN"/>
    <property type="match status" value="1"/>
</dbReference>
<dbReference type="Gene3D" id="2.30.40.10">
    <property type="entry name" value="Urease, subunit C, domain 1"/>
    <property type="match status" value="1"/>
</dbReference>
<dbReference type="Proteomes" id="UP000587524">
    <property type="component" value="Unassembled WGS sequence"/>
</dbReference>
<dbReference type="SUPFAM" id="SSF51338">
    <property type="entry name" value="Composite domain of metallo-dependent hydrolases"/>
    <property type="match status" value="1"/>
</dbReference>
<dbReference type="CDD" id="cd01298">
    <property type="entry name" value="ATZ_TRZ_like"/>
    <property type="match status" value="1"/>
</dbReference>
<dbReference type="InterPro" id="IPR050287">
    <property type="entry name" value="MTA/SAH_deaminase"/>
</dbReference>
<dbReference type="Gene3D" id="3.20.20.140">
    <property type="entry name" value="Metal-dependent hydrolases"/>
    <property type="match status" value="1"/>
</dbReference>
<keyword evidence="2 4" id="KW-0378">Hydrolase</keyword>
<proteinExistence type="inferred from homology"/>
<dbReference type="RefSeq" id="WP_182576247.1">
    <property type="nucleotide sequence ID" value="NZ_JACJHY010000084.1"/>
</dbReference>
<gene>
    <name evidence="4" type="ORF">HNQ97_006739</name>
</gene>
<feature type="domain" description="Amidohydrolase-related" evidence="3">
    <location>
        <begin position="66"/>
        <end position="416"/>
    </location>
</feature>
<dbReference type="GO" id="GO:0050270">
    <property type="term" value="F:S-adenosylhomocysteine deaminase activity"/>
    <property type="evidence" value="ECO:0007669"/>
    <property type="project" value="UniProtKB-EC"/>
</dbReference>
<organism evidence="4 5">
    <name type="scientific">Aminobacter ciceronei</name>
    <dbReference type="NCBI Taxonomy" id="150723"/>
    <lineage>
        <taxon>Bacteria</taxon>
        <taxon>Pseudomonadati</taxon>
        <taxon>Pseudomonadota</taxon>
        <taxon>Alphaproteobacteria</taxon>
        <taxon>Hyphomicrobiales</taxon>
        <taxon>Phyllobacteriaceae</taxon>
        <taxon>Aminobacter</taxon>
    </lineage>
</organism>
<dbReference type="Pfam" id="PF01979">
    <property type="entry name" value="Amidohydro_1"/>
    <property type="match status" value="1"/>
</dbReference>
<dbReference type="EMBL" id="JACJHZ010000085">
    <property type="protein sequence ID" value="MBA9024692.1"/>
    <property type="molecule type" value="Genomic_DNA"/>
</dbReference>
<dbReference type="InterPro" id="IPR011059">
    <property type="entry name" value="Metal-dep_hydrolase_composite"/>
</dbReference>
<reference evidence="4 5" key="1">
    <citation type="submission" date="2020-08" db="EMBL/GenBank/DDBJ databases">
        <title>Genomic Encyclopedia of Type Strains, Phase IV (KMG-IV): sequencing the most valuable type-strain genomes for metagenomic binning, comparative biology and taxonomic classification.</title>
        <authorList>
            <person name="Goeker M."/>
        </authorList>
    </citation>
    <scope>NUCLEOTIDE SEQUENCE [LARGE SCALE GENOMIC DNA]</scope>
    <source>
        <strain evidence="4 5">DSM 17455</strain>
    </source>
</reference>
<dbReference type="PANTHER" id="PTHR43794">
    <property type="entry name" value="AMINOHYDROLASE SSNA-RELATED"/>
    <property type="match status" value="1"/>
</dbReference>
<comment type="caution">
    <text evidence="4">The sequence shown here is derived from an EMBL/GenBank/DDBJ whole genome shotgun (WGS) entry which is preliminary data.</text>
</comment>
<dbReference type="InterPro" id="IPR032466">
    <property type="entry name" value="Metal_Hydrolase"/>
</dbReference>
<evidence type="ECO:0000256" key="2">
    <source>
        <dbReference type="ARBA" id="ARBA00022801"/>
    </source>
</evidence>
<evidence type="ECO:0000313" key="5">
    <source>
        <dbReference type="Proteomes" id="UP000587524"/>
    </source>
</evidence>
<dbReference type="EC" id="3.5.4.28" evidence="4"/>
<evidence type="ECO:0000259" key="3">
    <source>
        <dbReference type="Pfam" id="PF01979"/>
    </source>
</evidence>
<comment type="similarity">
    <text evidence="1">Belongs to the metallo-dependent hydrolases superfamily. ATZ/TRZ family.</text>
</comment>
<dbReference type="SUPFAM" id="SSF51556">
    <property type="entry name" value="Metallo-dependent hydrolases"/>
    <property type="match status" value="1"/>
</dbReference>
<dbReference type="GO" id="GO:0090614">
    <property type="term" value="F:5'-methylthioadenosine deaminase activity"/>
    <property type="evidence" value="ECO:0007669"/>
    <property type="project" value="UniProtKB-EC"/>
</dbReference>
<keyword evidence="5" id="KW-1185">Reference proteome</keyword>
<sequence length="465" mass="50276">MVEAASKYVDLIVEGASVLSMDQLGRFWPRGSIAIKDGKIIDVGTAEDIRGRFTTGENIDGTGMAVVPGFVSCHGHAAQCLLRGVAEEFPLDTWLKSTVWPLMSHAGPEETYAGARLACLEMIMSGITTFADMWRDLPATVDAVSQSGLRARLAFNMRDFDDLNALEKEWSQGAEALSLCPSSRIRYGLAPHSLYACSETLLRRVADAANKDGCHVQIHLAETQDEMLHCQQVHGMGLVDRLEKVGLLGPNLLVAHGLWLDQADCRRLAAHRVSLSLNVSSNLKLASGVPHYARFKLAGLNVGLGTDSAACNNVLDPFREMRLTAIVQRSLAQEPVPFAAYEALGLATRKGAQALGMADEIGSIEVGKCADLVMIDLHKPHIQPSNGIDRDALAELLVFAATGRDVHTVIVGGDVVMRDRKVRTLVPSDVIEDARAAVERLMARAEKGLHLVQNSALGCVRCTTR</sequence>
<dbReference type="InterPro" id="IPR006680">
    <property type="entry name" value="Amidohydro-rel"/>
</dbReference>
<name>A0ABR6CI75_9HYPH</name>
<evidence type="ECO:0000256" key="1">
    <source>
        <dbReference type="ARBA" id="ARBA00006745"/>
    </source>
</evidence>
<dbReference type="EC" id="3.5.4.31" evidence="4"/>
<accession>A0ABR6CI75</accession>
<protein>
    <submittedName>
        <fullName evidence="4">5-methylthioadenosine/S-adenosylhomocysteine deaminase</fullName>
        <ecNumber evidence="4">3.5.4.28</ecNumber>
        <ecNumber evidence="4">3.5.4.31</ecNumber>
    </submittedName>
</protein>
<evidence type="ECO:0000313" key="4">
    <source>
        <dbReference type="EMBL" id="MBA9024692.1"/>
    </source>
</evidence>